<dbReference type="VEuPathDB" id="FungiDB:M747DRAFT_292136"/>
<evidence type="ECO:0000256" key="2">
    <source>
        <dbReference type="SAM" id="Phobius"/>
    </source>
</evidence>
<feature type="transmembrane region" description="Helical" evidence="2">
    <location>
        <begin position="20"/>
        <end position="42"/>
    </location>
</feature>
<protein>
    <submittedName>
        <fullName evidence="3">Uncharacterized protein</fullName>
    </submittedName>
</protein>
<keyword evidence="2" id="KW-1133">Transmembrane helix</keyword>
<reference evidence="3 4" key="1">
    <citation type="submission" date="2018-07" db="EMBL/GenBank/DDBJ databases">
        <title>Section-level genome sequencing of Aspergillus section Nigri to investigate inter- and intra-species variation.</title>
        <authorList>
            <consortium name="DOE Joint Genome Institute"/>
            <person name="Vesth T.C."/>
            <person name="Nybo J.L."/>
            <person name="Theobald S."/>
            <person name="Frisvad J.C."/>
            <person name="Larsen T.O."/>
            <person name="Nielsen K.F."/>
            <person name="Hoof J.B."/>
            <person name="Brandl J."/>
            <person name="Salamov A."/>
            <person name="Riley R."/>
            <person name="Gladden J.M."/>
            <person name="Phatale P."/>
            <person name="Nielsen M.T."/>
            <person name="Lyhne E.K."/>
            <person name="Kogle M.E."/>
            <person name="Strasser K."/>
            <person name="McDonnell E."/>
            <person name="Barry K."/>
            <person name="Clum A."/>
            <person name="Chen C."/>
            <person name="Nolan M."/>
            <person name="Sandor L."/>
            <person name="Kuo A."/>
            <person name="Lipzen A."/>
            <person name="Hainaut M."/>
            <person name="Drula E."/>
            <person name="Tsang A."/>
            <person name="Magnuson J.K."/>
            <person name="Henrissat B."/>
            <person name="Wiebenga A."/>
            <person name="Simmons B.A."/>
            <person name="Makela M.R."/>
            <person name="De vries R.P."/>
            <person name="Grigoriev I.V."/>
            <person name="Mortensen U.H."/>
            <person name="Baker S.E."/>
            <person name="Andersen M.R."/>
        </authorList>
    </citation>
    <scope>NUCLEOTIDE SEQUENCE [LARGE SCALE GENOMIC DNA]</scope>
    <source>
        <strain evidence="3 4">ATCC 13496</strain>
    </source>
</reference>
<evidence type="ECO:0000313" key="3">
    <source>
        <dbReference type="EMBL" id="RDH25360.1"/>
    </source>
</evidence>
<organism evidence="3 4">
    <name type="scientific">Aspergillus niger ATCC 13496</name>
    <dbReference type="NCBI Taxonomy" id="1353008"/>
    <lineage>
        <taxon>Eukaryota</taxon>
        <taxon>Fungi</taxon>
        <taxon>Dikarya</taxon>
        <taxon>Ascomycota</taxon>
        <taxon>Pezizomycotina</taxon>
        <taxon>Eurotiomycetes</taxon>
        <taxon>Eurotiomycetidae</taxon>
        <taxon>Eurotiales</taxon>
        <taxon>Aspergillaceae</taxon>
        <taxon>Aspergillus</taxon>
        <taxon>Aspergillus subgen. Circumdati</taxon>
    </lineage>
</organism>
<proteinExistence type="predicted"/>
<keyword evidence="2" id="KW-0472">Membrane</keyword>
<keyword evidence="2" id="KW-0812">Transmembrane</keyword>
<evidence type="ECO:0000313" key="4">
    <source>
        <dbReference type="Proteomes" id="UP000253845"/>
    </source>
</evidence>
<dbReference type="AlphaFoldDB" id="A0A370CFX6"/>
<evidence type="ECO:0000256" key="1">
    <source>
        <dbReference type="SAM" id="MobiDB-lite"/>
    </source>
</evidence>
<dbReference type="EMBL" id="KZ851900">
    <property type="protein sequence ID" value="RDH25360.1"/>
    <property type="molecule type" value="Genomic_DNA"/>
</dbReference>
<name>A0A370CFX6_ASPNG</name>
<gene>
    <name evidence="3" type="ORF">M747DRAFT_292136</name>
</gene>
<dbReference type="Proteomes" id="UP000253845">
    <property type="component" value="Unassembled WGS sequence"/>
</dbReference>
<sequence>MVPTPSFLSSHTHSLPLSLLVQFLWFLIPLCFFYLTGCFQPFRPSRSASLKSRHRPTNGTGSGFSLRRPGRSRGRNVGEASEYQASTKSQSVCGWYLAIGRSIN</sequence>
<accession>A0A370CFX6</accession>
<feature type="region of interest" description="Disordered" evidence="1">
    <location>
        <begin position="46"/>
        <end position="89"/>
    </location>
</feature>